<dbReference type="Pfam" id="PF00216">
    <property type="entry name" value="Bac_DNA_binding"/>
    <property type="match status" value="1"/>
</dbReference>
<sequence length="90" mass="9867">MNKLELAAEIAQKTDISKAKALEALNCALDSIKISLKKGQRVQLVGFGSFLVRQRKARQARNPKTGEAIQIKARKVPVFKAGSEFKGSIK</sequence>
<dbReference type="Gene3D" id="4.10.520.10">
    <property type="entry name" value="IHF-like DNA-binding proteins"/>
    <property type="match status" value="1"/>
</dbReference>
<dbReference type="EMBL" id="PCVY01000075">
    <property type="protein sequence ID" value="PIQ85144.1"/>
    <property type="molecule type" value="Genomic_DNA"/>
</dbReference>
<dbReference type="GO" id="GO:0030261">
    <property type="term" value="P:chromosome condensation"/>
    <property type="evidence" value="ECO:0007669"/>
    <property type="project" value="UniProtKB-KW"/>
</dbReference>
<protein>
    <recommendedName>
        <fullName evidence="7">DNA-binding protein</fullName>
    </recommendedName>
</protein>
<dbReference type="PROSITE" id="PS00045">
    <property type="entry name" value="HISTONE_LIKE"/>
    <property type="match status" value="1"/>
</dbReference>
<reference evidence="5 6" key="1">
    <citation type="submission" date="2017-09" db="EMBL/GenBank/DDBJ databases">
        <title>Depth-based differentiation of microbial function through sediment-hosted aquifers and enrichment of novel symbionts in the deep terrestrial subsurface.</title>
        <authorList>
            <person name="Probst A.J."/>
            <person name="Ladd B."/>
            <person name="Jarett J.K."/>
            <person name="Geller-Mcgrath D.E."/>
            <person name="Sieber C.M."/>
            <person name="Emerson J.B."/>
            <person name="Anantharaman K."/>
            <person name="Thomas B.C."/>
            <person name="Malmstrom R."/>
            <person name="Stieglmeier M."/>
            <person name="Klingl A."/>
            <person name="Woyke T."/>
            <person name="Ryan C.M."/>
            <person name="Banfield J.F."/>
        </authorList>
    </citation>
    <scope>NUCLEOTIDE SEQUENCE [LARGE SCALE GENOMIC DNA]</scope>
    <source>
        <strain evidence="5">CG11_big_fil_rev_8_21_14_0_20_45_26</strain>
    </source>
</reference>
<dbReference type="SMART" id="SM00411">
    <property type="entry name" value="BHL"/>
    <property type="match status" value="1"/>
</dbReference>
<dbReference type="GO" id="GO:0003677">
    <property type="term" value="F:DNA binding"/>
    <property type="evidence" value="ECO:0007669"/>
    <property type="project" value="UniProtKB-KW"/>
</dbReference>
<dbReference type="InterPro" id="IPR020816">
    <property type="entry name" value="Histone-like_DNA-bd_CS"/>
</dbReference>
<dbReference type="AlphaFoldDB" id="A0A2H0LNA2"/>
<accession>A0A2H0LNA2</accession>
<evidence type="ECO:0000313" key="5">
    <source>
        <dbReference type="EMBL" id="PIQ85144.1"/>
    </source>
</evidence>
<gene>
    <name evidence="5" type="ORF">COV74_10150</name>
</gene>
<organism evidence="5 6">
    <name type="scientific">Candidatus Abzuiibacterium crystallinum</name>
    <dbReference type="NCBI Taxonomy" id="1974748"/>
    <lineage>
        <taxon>Bacteria</taxon>
        <taxon>Pseudomonadati</taxon>
        <taxon>Candidatus Omnitrophota</taxon>
        <taxon>Candidatus Abzuiibacterium</taxon>
    </lineage>
</organism>
<dbReference type="PANTHER" id="PTHR33175:SF3">
    <property type="entry name" value="DNA-BINDING PROTEIN HU-BETA"/>
    <property type="match status" value="1"/>
</dbReference>
<dbReference type="PRINTS" id="PR01727">
    <property type="entry name" value="DNABINDINGHU"/>
</dbReference>
<dbReference type="GO" id="GO:0030527">
    <property type="term" value="F:structural constituent of chromatin"/>
    <property type="evidence" value="ECO:0007669"/>
    <property type="project" value="InterPro"/>
</dbReference>
<dbReference type="CDD" id="cd13831">
    <property type="entry name" value="HU"/>
    <property type="match status" value="1"/>
</dbReference>
<evidence type="ECO:0000256" key="4">
    <source>
        <dbReference type="RuleBase" id="RU003939"/>
    </source>
</evidence>
<proteinExistence type="inferred from homology"/>
<keyword evidence="2" id="KW-0226">DNA condensation</keyword>
<dbReference type="PANTHER" id="PTHR33175">
    <property type="entry name" value="DNA-BINDING PROTEIN HU"/>
    <property type="match status" value="1"/>
</dbReference>
<evidence type="ECO:0008006" key="7">
    <source>
        <dbReference type="Google" id="ProtNLM"/>
    </source>
</evidence>
<dbReference type="InterPro" id="IPR000119">
    <property type="entry name" value="Hist_DNA-bd"/>
</dbReference>
<evidence type="ECO:0000313" key="6">
    <source>
        <dbReference type="Proteomes" id="UP000230859"/>
    </source>
</evidence>
<evidence type="ECO:0000256" key="1">
    <source>
        <dbReference type="ARBA" id="ARBA00010529"/>
    </source>
</evidence>
<dbReference type="SUPFAM" id="SSF47729">
    <property type="entry name" value="IHF-like DNA-binding proteins"/>
    <property type="match status" value="1"/>
</dbReference>
<dbReference type="Proteomes" id="UP000230859">
    <property type="component" value="Unassembled WGS sequence"/>
</dbReference>
<evidence type="ECO:0000256" key="3">
    <source>
        <dbReference type="ARBA" id="ARBA00023125"/>
    </source>
</evidence>
<comment type="caution">
    <text evidence="5">The sequence shown here is derived from an EMBL/GenBank/DDBJ whole genome shotgun (WGS) entry which is preliminary data.</text>
</comment>
<evidence type="ECO:0000256" key="2">
    <source>
        <dbReference type="ARBA" id="ARBA00023067"/>
    </source>
</evidence>
<comment type="similarity">
    <text evidence="1 4">Belongs to the bacterial histone-like protein family.</text>
</comment>
<name>A0A2H0LNA2_9BACT</name>
<dbReference type="InterPro" id="IPR010992">
    <property type="entry name" value="IHF-like_DNA-bd_dom_sf"/>
</dbReference>
<keyword evidence="3" id="KW-0238">DNA-binding</keyword>